<dbReference type="Gene3D" id="3.20.20.140">
    <property type="entry name" value="Metal-dependent hydrolases"/>
    <property type="match status" value="1"/>
</dbReference>
<dbReference type="InterPro" id="IPR006680">
    <property type="entry name" value="Amidohydro-rel"/>
</dbReference>
<dbReference type="PANTHER" id="PTHR35563">
    <property type="entry name" value="BARREL METAL-DEPENDENT HYDROLASE, PUTATIVE (AFU_ORTHOLOGUE AFUA_1G16240)-RELATED"/>
    <property type="match status" value="1"/>
</dbReference>
<evidence type="ECO:0000313" key="2">
    <source>
        <dbReference type="EMBL" id="CAB3731167.1"/>
    </source>
</evidence>
<reference evidence="2 3" key="1">
    <citation type="submission" date="2020-04" db="EMBL/GenBank/DDBJ databases">
        <authorList>
            <person name="De Canck E."/>
        </authorList>
    </citation>
    <scope>NUCLEOTIDE SEQUENCE [LARGE SCALE GENOMIC DNA]</scope>
    <source>
        <strain evidence="2 3">LMG 3441</strain>
    </source>
</reference>
<dbReference type="GO" id="GO:0047554">
    <property type="term" value="F:2-pyrone-4,6-dicarboxylate lactonase activity"/>
    <property type="evidence" value="ECO:0007669"/>
    <property type="project" value="UniProtKB-EC"/>
</dbReference>
<evidence type="ECO:0000313" key="3">
    <source>
        <dbReference type="Proteomes" id="UP000494269"/>
    </source>
</evidence>
<dbReference type="Pfam" id="PF04909">
    <property type="entry name" value="Amidohydro_2"/>
    <property type="match status" value="1"/>
</dbReference>
<accession>A0A6S7AJU8</accession>
<organism evidence="2 3">
    <name type="scientific">Achromobacter kerstersii</name>
    <dbReference type="NCBI Taxonomy" id="1353890"/>
    <lineage>
        <taxon>Bacteria</taxon>
        <taxon>Pseudomonadati</taxon>
        <taxon>Pseudomonadota</taxon>
        <taxon>Betaproteobacteria</taxon>
        <taxon>Burkholderiales</taxon>
        <taxon>Alcaligenaceae</taxon>
        <taxon>Achromobacter</taxon>
    </lineage>
</organism>
<name>A0A6S7AJU8_9BURK</name>
<dbReference type="EMBL" id="CADIJQ010000009">
    <property type="protein sequence ID" value="CAB3731167.1"/>
    <property type="molecule type" value="Genomic_DNA"/>
</dbReference>
<protein>
    <submittedName>
        <fullName evidence="2">2-pyrone-4,6-dicarbaxylate hydrolase</fullName>
        <ecNumber evidence="2">3.1.1.57</ecNumber>
    </submittedName>
</protein>
<sequence>MPLARERWDCHTHIFGPWNEYPLAERPTYVPDEAPFRALEALHAECGITRGVIVQATPYGDDHRALLAALSASQGAYRGIAVITENTPEESLAHMHQHGVRGIRLGMMKHLAGKPDVSRMGELLARIKPYGWHALVHAELDDVLATVPALLRYDVPLIIDHMARAPVARPQEWQPLLELLHHPSLWIKVSGADRVTDGANGFQAALPLMSALIQGAPTRAIWGSDWPHVNIRYPQPRLPDLLALLRRACGEDPAALDAVLNGNPRRLYG</sequence>
<dbReference type="RefSeq" id="WP_175171142.1">
    <property type="nucleotide sequence ID" value="NZ_CADIJQ010000009.1"/>
</dbReference>
<evidence type="ECO:0000259" key="1">
    <source>
        <dbReference type="Pfam" id="PF04909"/>
    </source>
</evidence>
<dbReference type="PANTHER" id="PTHR35563:SF2">
    <property type="entry name" value="BARREL METAL-DEPENDENT HYDROLASE, PUTATIVE (AFU_ORTHOLOGUE AFUA_1G16240)-RELATED"/>
    <property type="match status" value="1"/>
</dbReference>
<dbReference type="InterPro" id="IPR032466">
    <property type="entry name" value="Metal_Hydrolase"/>
</dbReference>
<keyword evidence="2" id="KW-0378">Hydrolase</keyword>
<keyword evidence="3" id="KW-1185">Reference proteome</keyword>
<dbReference type="InterPro" id="IPR052358">
    <property type="entry name" value="Aro_Compnd_Degr_Hydrolases"/>
</dbReference>
<dbReference type="SUPFAM" id="SSF51556">
    <property type="entry name" value="Metallo-dependent hydrolases"/>
    <property type="match status" value="1"/>
</dbReference>
<proteinExistence type="predicted"/>
<dbReference type="AlphaFoldDB" id="A0A6S7AJU8"/>
<dbReference type="Proteomes" id="UP000494269">
    <property type="component" value="Unassembled WGS sequence"/>
</dbReference>
<gene>
    <name evidence="2" type="primary">pmdD_4</name>
    <name evidence="2" type="ORF">LMG3441_04680</name>
</gene>
<feature type="domain" description="Amidohydrolase-related" evidence="1">
    <location>
        <begin position="8"/>
        <end position="269"/>
    </location>
</feature>
<dbReference type="EC" id="3.1.1.57" evidence="2"/>